<proteinExistence type="predicted"/>
<feature type="transmembrane region" description="Helical" evidence="3">
    <location>
        <begin position="229"/>
        <end position="256"/>
    </location>
</feature>
<dbReference type="GO" id="GO:0022857">
    <property type="term" value="F:transmembrane transporter activity"/>
    <property type="evidence" value="ECO:0007669"/>
    <property type="project" value="InterPro"/>
</dbReference>
<dbReference type="PANTHER" id="PTHR42910">
    <property type="entry name" value="TRANSPORTER SCO4007-RELATED"/>
    <property type="match status" value="1"/>
</dbReference>
<evidence type="ECO:0000313" key="6">
    <source>
        <dbReference type="Proteomes" id="UP001362999"/>
    </source>
</evidence>
<protein>
    <submittedName>
        <fullName evidence="5">MFS DHA1 protein</fullName>
    </submittedName>
</protein>
<accession>A0AAW0E2D4</accession>
<comment type="caution">
    <text evidence="5">The sequence shown here is derived from an EMBL/GenBank/DDBJ whole genome shotgun (WGS) entry which is preliminary data.</text>
</comment>
<gene>
    <name evidence="5" type="ORF">R3P38DRAFT_2842773</name>
</gene>
<feature type="region of interest" description="Disordered" evidence="2">
    <location>
        <begin position="428"/>
        <end position="461"/>
    </location>
</feature>
<evidence type="ECO:0000259" key="4">
    <source>
        <dbReference type="PROSITE" id="PS50850"/>
    </source>
</evidence>
<dbReference type="EMBL" id="JAWWNJ010000004">
    <property type="protein sequence ID" value="KAK7057734.1"/>
    <property type="molecule type" value="Genomic_DNA"/>
</dbReference>
<dbReference type="Gene3D" id="1.20.1250.20">
    <property type="entry name" value="MFS general substrate transporter like domains"/>
    <property type="match status" value="1"/>
</dbReference>
<feature type="transmembrane region" description="Helical" evidence="3">
    <location>
        <begin position="190"/>
        <end position="208"/>
    </location>
</feature>
<keyword evidence="3" id="KW-0812">Transmembrane</keyword>
<evidence type="ECO:0000313" key="5">
    <source>
        <dbReference type="EMBL" id="KAK7057734.1"/>
    </source>
</evidence>
<dbReference type="InterPro" id="IPR036259">
    <property type="entry name" value="MFS_trans_sf"/>
</dbReference>
<keyword evidence="3" id="KW-1133">Transmembrane helix</keyword>
<comment type="subcellular location">
    <subcellularLocation>
        <location evidence="1">Membrane</location>
        <topology evidence="1">Multi-pass membrane protein</topology>
    </subcellularLocation>
</comment>
<name>A0AAW0E2D4_9AGAR</name>
<dbReference type="InterPro" id="IPR020846">
    <property type="entry name" value="MFS_dom"/>
</dbReference>
<feature type="transmembrane region" description="Helical" evidence="3">
    <location>
        <begin position="73"/>
        <end position="90"/>
    </location>
</feature>
<keyword evidence="6" id="KW-1185">Reference proteome</keyword>
<organism evidence="5 6">
    <name type="scientific">Favolaschia claudopus</name>
    <dbReference type="NCBI Taxonomy" id="2862362"/>
    <lineage>
        <taxon>Eukaryota</taxon>
        <taxon>Fungi</taxon>
        <taxon>Dikarya</taxon>
        <taxon>Basidiomycota</taxon>
        <taxon>Agaricomycotina</taxon>
        <taxon>Agaricomycetes</taxon>
        <taxon>Agaricomycetidae</taxon>
        <taxon>Agaricales</taxon>
        <taxon>Marasmiineae</taxon>
        <taxon>Mycenaceae</taxon>
        <taxon>Favolaschia</taxon>
    </lineage>
</organism>
<evidence type="ECO:0000256" key="3">
    <source>
        <dbReference type="SAM" id="Phobius"/>
    </source>
</evidence>
<feature type="compositionally biased region" description="Basic and acidic residues" evidence="2">
    <location>
        <begin position="451"/>
        <end position="461"/>
    </location>
</feature>
<evidence type="ECO:0000256" key="1">
    <source>
        <dbReference type="ARBA" id="ARBA00004141"/>
    </source>
</evidence>
<dbReference type="InterPro" id="IPR011701">
    <property type="entry name" value="MFS"/>
</dbReference>
<dbReference type="PANTHER" id="PTHR42910:SF1">
    <property type="entry name" value="MAJOR FACILITATOR SUPERFAMILY (MFS) PROFILE DOMAIN-CONTAINING PROTEIN"/>
    <property type="match status" value="1"/>
</dbReference>
<dbReference type="GO" id="GO:0016020">
    <property type="term" value="C:membrane"/>
    <property type="evidence" value="ECO:0007669"/>
    <property type="project" value="UniProtKB-SubCell"/>
</dbReference>
<dbReference type="Pfam" id="PF07690">
    <property type="entry name" value="MFS_1"/>
    <property type="match status" value="1"/>
</dbReference>
<feature type="transmembrane region" description="Helical" evidence="3">
    <location>
        <begin position="159"/>
        <end position="184"/>
    </location>
</feature>
<keyword evidence="3" id="KW-0472">Membrane</keyword>
<reference evidence="5 6" key="1">
    <citation type="journal article" date="2024" name="J Genomics">
        <title>Draft genome sequencing and assembly of Favolaschia claudopus CIRM-BRFM 2984 isolated from oak limbs.</title>
        <authorList>
            <person name="Navarro D."/>
            <person name="Drula E."/>
            <person name="Chaduli D."/>
            <person name="Cazenave R."/>
            <person name="Ahrendt S."/>
            <person name="Wang J."/>
            <person name="Lipzen A."/>
            <person name="Daum C."/>
            <person name="Barry K."/>
            <person name="Grigoriev I.V."/>
            <person name="Favel A."/>
            <person name="Rosso M.N."/>
            <person name="Martin F."/>
        </authorList>
    </citation>
    <scope>NUCLEOTIDE SEQUENCE [LARGE SCALE GENOMIC DNA]</scope>
    <source>
        <strain evidence="5 6">CIRM-BRFM 2984</strain>
    </source>
</reference>
<feature type="transmembrane region" description="Helical" evidence="3">
    <location>
        <begin position="324"/>
        <end position="341"/>
    </location>
</feature>
<feature type="domain" description="Major facilitator superfamily (MFS) profile" evidence="4">
    <location>
        <begin position="34"/>
        <end position="415"/>
    </location>
</feature>
<dbReference type="PROSITE" id="PS50850">
    <property type="entry name" value="MFS"/>
    <property type="match status" value="1"/>
</dbReference>
<feature type="transmembrane region" description="Helical" evidence="3">
    <location>
        <begin position="268"/>
        <end position="287"/>
    </location>
</feature>
<dbReference type="SUPFAM" id="SSF103473">
    <property type="entry name" value="MFS general substrate transporter"/>
    <property type="match status" value="1"/>
</dbReference>
<dbReference type="Proteomes" id="UP001362999">
    <property type="component" value="Unassembled WGS sequence"/>
</dbReference>
<sequence>MSDSPQQRKVDFGFLPIPPWCRVQPGVDPTGSIGYAKVLAFAFASTFSMNLYYVQPILVDLTREFNVNELEVSRIPTLLQAGYAVGLFLLSPLGDILRRRQLVLTLISVSGALTIGLALTHSLVAFEVLSFFTAVVSVTPQVLIPLTADLAPANRRATFIAIVLSGLLTGVLLARVLSGIIAQYTTYRDIYWMGCGGQFALAIVLYLITPDVPVKNADLSYFQIMKTMAKFAVTEPALVQGCLIFFCSAALFAGFWVTLTFLLDGSPYHYSTLVIGLFGLLGIAGIAMSPIIGRLVDGFVPWTASLVAITLVLASQIIQTFGGPINVGAIVVAAILLDLGAQATQVSLTTTIFGYGNTIRYSQAIELFGQVMGTAVGTKLYVEGGYKLSSGIRVVFAGIELLALLLRGPNVSRYTWVGWEGGFNLRRKPEPSPSVAVVETAETRTSTQEAEPEKDVEKDTE</sequence>
<feature type="transmembrane region" description="Helical" evidence="3">
    <location>
        <begin position="34"/>
        <end position="53"/>
    </location>
</feature>
<feature type="transmembrane region" description="Helical" evidence="3">
    <location>
        <begin position="102"/>
        <end position="122"/>
    </location>
</feature>
<feature type="transmembrane region" description="Helical" evidence="3">
    <location>
        <begin position="299"/>
        <end position="318"/>
    </location>
</feature>
<evidence type="ECO:0000256" key="2">
    <source>
        <dbReference type="SAM" id="MobiDB-lite"/>
    </source>
</evidence>
<dbReference type="AlphaFoldDB" id="A0AAW0E2D4"/>
<dbReference type="CDD" id="cd17324">
    <property type="entry name" value="MFS_NepI_like"/>
    <property type="match status" value="1"/>
</dbReference>